<dbReference type="EMBL" id="VSRR010034205">
    <property type="protein sequence ID" value="MPC72134.1"/>
    <property type="molecule type" value="Genomic_DNA"/>
</dbReference>
<protein>
    <recommendedName>
        <fullName evidence="4">Secreted protein</fullName>
    </recommendedName>
</protein>
<sequence length="98" mass="10995">MITNLVCMCSCVCCRVWCTITWAASVWRRKPSWTPSRWTPSITTHVPAHRPHHALTPRGILVLFLIHPPSLLLPAPSQYTPPLKSLLGRSGFVLSIIL</sequence>
<evidence type="ECO:0008006" key="4">
    <source>
        <dbReference type="Google" id="ProtNLM"/>
    </source>
</evidence>
<gene>
    <name evidence="2" type="ORF">E2C01_066428</name>
</gene>
<keyword evidence="1" id="KW-0732">Signal</keyword>
<name>A0A5B7HUN0_PORTR</name>
<evidence type="ECO:0000313" key="3">
    <source>
        <dbReference type="Proteomes" id="UP000324222"/>
    </source>
</evidence>
<organism evidence="2 3">
    <name type="scientific">Portunus trituberculatus</name>
    <name type="common">Swimming crab</name>
    <name type="synonym">Neptunus trituberculatus</name>
    <dbReference type="NCBI Taxonomy" id="210409"/>
    <lineage>
        <taxon>Eukaryota</taxon>
        <taxon>Metazoa</taxon>
        <taxon>Ecdysozoa</taxon>
        <taxon>Arthropoda</taxon>
        <taxon>Crustacea</taxon>
        <taxon>Multicrustacea</taxon>
        <taxon>Malacostraca</taxon>
        <taxon>Eumalacostraca</taxon>
        <taxon>Eucarida</taxon>
        <taxon>Decapoda</taxon>
        <taxon>Pleocyemata</taxon>
        <taxon>Brachyura</taxon>
        <taxon>Eubrachyura</taxon>
        <taxon>Portunoidea</taxon>
        <taxon>Portunidae</taxon>
        <taxon>Portuninae</taxon>
        <taxon>Portunus</taxon>
    </lineage>
</organism>
<dbReference type="AlphaFoldDB" id="A0A5B7HUN0"/>
<feature type="chain" id="PRO_5023116451" description="Secreted protein" evidence="1">
    <location>
        <begin position="24"/>
        <end position="98"/>
    </location>
</feature>
<evidence type="ECO:0000256" key="1">
    <source>
        <dbReference type="SAM" id="SignalP"/>
    </source>
</evidence>
<keyword evidence="3" id="KW-1185">Reference proteome</keyword>
<feature type="signal peptide" evidence="1">
    <location>
        <begin position="1"/>
        <end position="23"/>
    </location>
</feature>
<accession>A0A5B7HUN0</accession>
<proteinExistence type="predicted"/>
<reference evidence="2 3" key="1">
    <citation type="submission" date="2019-05" db="EMBL/GenBank/DDBJ databases">
        <title>Another draft genome of Portunus trituberculatus and its Hox gene families provides insights of decapod evolution.</title>
        <authorList>
            <person name="Jeong J.-H."/>
            <person name="Song I."/>
            <person name="Kim S."/>
            <person name="Choi T."/>
            <person name="Kim D."/>
            <person name="Ryu S."/>
            <person name="Kim W."/>
        </authorList>
    </citation>
    <scope>NUCLEOTIDE SEQUENCE [LARGE SCALE GENOMIC DNA]</scope>
    <source>
        <tissue evidence="2">Muscle</tissue>
    </source>
</reference>
<dbReference type="Proteomes" id="UP000324222">
    <property type="component" value="Unassembled WGS sequence"/>
</dbReference>
<comment type="caution">
    <text evidence="2">The sequence shown here is derived from an EMBL/GenBank/DDBJ whole genome shotgun (WGS) entry which is preliminary data.</text>
</comment>
<evidence type="ECO:0000313" key="2">
    <source>
        <dbReference type="EMBL" id="MPC72134.1"/>
    </source>
</evidence>